<evidence type="ECO:0000313" key="1">
    <source>
        <dbReference type="EMBL" id="MPC78763.1"/>
    </source>
</evidence>
<gene>
    <name evidence="1" type="ORF">E2C01_073260</name>
</gene>
<comment type="caution">
    <text evidence="1">The sequence shown here is derived from an EMBL/GenBank/DDBJ whole genome shotgun (WGS) entry which is preliminary data.</text>
</comment>
<dbReference type="EMBL" id="VSRR010049301">
    <property type="protein sequence ID" value="MPC78763.1"/>
    <property type="molecule type" value="Genomic_DNA"/>
</dbReference>
<protein>
    <submittedName>
        <fullName evidence="1">Uncharacterized protein</fullName>
    </submittedName>
</protein>
<evidence type="ECO:0000313" key="2">
    <source>
        <dbReference type="Proteomes" id="UP000324222"/>
    </source>
</evidence>
<dbReference type="AlphaFoldDB" id="A0A5B7I8Z1"/>
<sequence>MALPGVSIRLTQSAGERFASPPERILAMQEPLEHGDQPPGVHGEALALWALLPSWDSYHVRQRTWVAVPGSSMPCDSARDITWSRCRLHMAG</sequence>
<organism evidence="1 2">
    <name type="scientific">Portunus trituberculatus</name>
    <name type="common">Swimming crab</name>
    <name type="synonym">Neptunus trituberculatus</name>
    <dbReference type="NCBI Taxonomy" id="210409"/>
    <lineage>
        <taxon>Eukaryota</taxon>
        <taxon>Metazoa</taxon>
        <taxon>Ecdysozoa</taxon>
        <taxon>Arthropoda</taxon>
        <taxon>Crustacea</taxon>
        <taxon>Multicrustacea</taxon>
        <taxon>Malacostraca</taxon>
        <taxon>Eumalacostraca</taxon>
        <taxon>Eucarida</taxon>
        <taxon>Decapoda</taxon>
        <taxon>Pleocyemata</taxon>
        <taxon>Brachyura</taxon>
        <taxon>Eubrachyura</taxon>
        <taxon>Portunoidea</taxon>
        <taxon>Portunidae</taxon>
        <taxon>Portuninae</taxon>
        <taxon>Portunus</taxon>
    </lineage>
</organism>
<name>A0A5B7I8Z1_PORTR</name>
<accession>A0A5B7I8Z1</accession>
<dbReference type="Proteomes" id="UP000324222">
    <property type="component" value="Unassembled WGS sequence"/>
</dbReference>
<proteinExistence type="predicted"/>
<reference evidence="1 2" key="1">
    <citation type="submission" date="2019-05" db="EMBL/GenBank/DDBJ databases">
        <title>Another draft genome of Portunus trituberculatus and its Hox gene families provides insights of decapod evolution.</title>
        <authorList>
            <person name="Jeong J.-H."/>
            <person name="Song I."/>
            <person name="Kim S."/>
            <person name="Choi T."/>
            <person name="Kim D."/>
            <person name="Ryu S."/>
            <person name="Kim W."/>
        </authorList>
    </citation>
    <scope>NUCLEOTIDE SEQUENCE [LARGE SCALE GENOMIC DNA]</scope>
    <source>
        <tissue evidence="1">Muscle</tissue>
    </source>
</reference>
<keyword evidence="2" id="KW-1185">Reference proteome</keyword>